<gene>
    <name evidence="1" type="ORF">LCGC14_1730240</name>
</gene>
<name>A0A0F9H9L0_9ZZZZ</name>
<dbReference type="AlphaFoldDB" id="A0A0F9H9L0"/>
<sequence length="100" mass="11740">MEVYTPGFNKIKELIMNEILKFIGQRLEASSRRINEFVLELKNEKIKEDRAFELIDFTYSSPYSSQVDDLLFDMVRRCIVKETRNGYKLTSHGLELVSSL</sequence>
<organism evidence="1">
    <name type="scientific">marine sediment metagenome</name>
    <dbReference type="NCBI Taxonomy" id="412755"/>
    <lineage>
        <taxon>unclassified sequences</taxon>
        <taxon>metagenomes</taxon>
        <taxon>ecological metagenomes</taxon>
    </lineage>
</organism>
<dbReference type="EMBL" id="LAZR01015694">
    <property type="protein sequence ID" value="KKM07804.1"/>
    <property type="molecule type" value="Genomic_DNA"/>
</dbReference>
<comment type="caution">
    <text evidence="1">The sequence shown here is derived from an EMBL/GenBank/DDBJ whole genome shotgun (WGS) entry which is preliminary data.</text>
</comment>
<evidence type="ECO:0000313" key="1">
    <source>
        <dbReference type="EMBL" id="KKM07804.1"/>
    </source>
</evidence>
<proteinExistence type="predicted"/>
<reference evidence="1" key="1">
    <citation type="journal article" date="2015" name="Nature">
        <title>Complex archaea that bridge the gap between prokaryotes and eukaryotes.</title>
        <authorList>
            <person name="Spang A."/>
            <person name="Saw J.H."/>
            <person name="Jorgensen S.L."/>
            <person name="Zaremba-Niedzwiedzka K."/>
            <person name="Martijn J."/>
            <person name="Lind A.E."/>
            <person name="van Eijk R."/>
            <person name="Schleper C."/>
            <person name="Guy L."/>
            <person name="Ettema T.J."/>
        </authorList>
    </citation>
    <scope>NUCLEOTIDE SEQUENCE</scope>
</reference>
<accession>A0A0F9H9L0</accession>
<protein>
    <submittedName>
        <fullName evidence="1">Uncharacterized protein</fullName>
    </submittedName>
</protein>